<evidence type="ECO:0000256" key="7">
    <source>
        <dbReference type="SAM" id="Phobius"/>
    </source>
</evidence>
<dbReference type="InterPro" id="IPR035906">
    <property type="entry name" value="MetI-like_sf"/>
</dbReference>
<protein>
    <recommendedName>
        <fullName evidence="8">ABC transmembrane type-1 domain-containing protein</fullName>
    </recommendedName>
</protein>
<evidence type="ECO:0000256" key="6">
    <source>
        <dbReference type="ARBA" id="ARBA00023136"/>
    </source>
</evidence>
<keyword evidence="2" id="KW-0813">Transport</keyword>
<comment type="subcellular location">
    <subcellularLocation>
        <location evidence="1">Cell membrane</location>
        <topology evidence="1">Multi-pass membrane protein</topology>
    </subcellularLocation>
</comment>
<keyword evidence="4 7" id="KW-0812">Transmembrane</keyword>
<reference evidence="9" key="1">
    <citation type="journal article" date="2014" name="Front. Microbiol.">
        <title>High frequency of phylogenetically diverse reductive dehalogenase-homologous genes in deep subseafloor sedimentary metagenomes.</title>
        <authorList>
            <person name="Kawai M."/>
            <person name="Futagami T."/>
            <person name="Toyoda A."/>
            <person name="Takaki Y."/>
            <person name="Nishi S."/>
            <person name="Hori S."/>
            <person name="Arai W."/>
            <person name="Tsubouchi T."/>
            <person name="Morono Y."/>
            <person name="Uchiyama I."/>
            <person name="Ito T."/>
            <person name="Fujiyama A."/>
            <person name="Inagaki F."/>
            <person name="Takami H."/>
        </authorList>
    </citation>
    <scope>NUCLEOTIDE SEQUENCE</scope>
    <source>
        <strain evidence="9">Expedition CK06-06</strain>
    </source>
</reference>
<evidence type="ECO:0000256" key="1">
    <source>
        <dbReference type="ARBA" id="ARBA00004651"/>
    </source>
</evidence>
<feature type="transmembrane region" description="Helical" evidence="7">
    <location>
        <begin position="63"/>
        <end position="87"/>
    </location>
</feature>
<comment type="caution">
    <text evidence="9">The sequence shown here is derived from an EMBL/GenBank/DDBJ whole genome shotgun (WGS) entry which is preliminary data.</text>
</comment>
<feature type="non-terminal residue" evidence="9">
    <location>
        <position position="142"/>
    </location>
</feature>
<dbReference type="AlphaFoldDB" id="X0XR03"/>
<dbReference type="PANTHER" id="PTHR43386:SF25">
    <property type="entry name" value="PEPTIDE ABC TRANSPORTER PERMEASE PROTEIN"/>
    <property type="match status" value="1"/>
</dbReference>
<proteinExistence type="predicted"/>
<dbReference type="InterPro" id="IPR000515">
    <property type="entry name" value="MetI-like"/>
</dbReference>
<dbReference type="Gene3D" id="1.10.3720.10">
    <property type="entry name" value="MetI-like"/>
    <property type="match status" value="1"/>
</dbReference>
<feature type="transmembrane region" description="Helical" evidence="7">
    <location>
        <begin position="107"/>
        <end position="135"/>
    </location>
</feature>
<accession>X0XR03</accession>
<name>X0XR03_9ZZZZ</name>
<evidence type="ECO:0000256" key="2">
    <source>
        <dbReference type="ARBA" id="ARBA00022448"/>
    </source>
</evidence>
<dbReference type="EMBL" id="BARS01043381">
    <property type="protein sequence ID" value="GAG39073.1"/>
    <property type="molecule type" value="Genomic_DNA"/>
</dbReference>
<evidence type="ECO:0000256" key="3">
    <source>
        <dbReference type="ARBA" id="ARBA00022475"/>
    </source>
</evidence>
<evidence type="ECO:0000256" key="5">
    <source>
        <dbReference type="ARBA" id="ARBA00022989"/>
    </source>
</evidence>
<keyword evidence="3" id="KW-1003">Cell membrane</keyword>
<dbReference type="SUPFAM" id="SSF161098">
    <property type="entry name" value="MetI-like"/>
    <property type="match status" value="1"/>
</dbReference>
<evidence type="ECO:0000259" key="8">
    <source>
        <dbReference type="PROSITE" id="PS50928"/>
    </source>
</evidence>
<dbReference type="InterPro" id="IPR050366">
    <property type="entry name" value="BP-dependent_transpt_permease"/>
</dbReference>
<feature type="domain" description="ABC transmembrane type-1" evidence="8">
    <location>
        <begin position="59"/>
        <end position="142"/>
    </location>
</feature>
<evidence type="ECO:0000256" key="4">
    <source>
        <dbReference type="ARBA" id="ARBA00022692"/>
    </source>
</evidence>
<sequence length="142" mass="15838">MSFILVAIFAPFIAPHDPLKAGIVNRLRPPFWMERGSITNLLGADEIGRDILSRIIYGARVSILVGLVTVAISGFLGTLLGSFAGYFRGRFDAILSRFADLLLSFPYLIFAIFLMSIIGPGFFNLIVILCFKSWVNFFRLSR</sequence>
<dbReference type="GO" id="GO:0005886">
    <property type="term" value="C:plasma membrane"/>
    <property type="evidence" value="ECO:0007669"/>
    <property type="project" value="UniProtKB-SubCell"/>
</dbReference>
<dbReference type="PROSITE" id="PS50928">
    <property type="entry name" value="ABC_TM1"/>
    <property type="match status" value="1"/>
</dbReference>
<organism evidence="9">
    <name type="scientific">marine sediment metagenome</name>
    <dbReference type="NCBI Taxonomy" id="412755"/>
    <lineage>
        <taxon>unclassified sequences</taxon>
        <taxon>metagenomes</taxon>
        <taxon>ecological metagenomes</taxon>
    </lineage>
</organism>
<dbReference type="Pfam" id="PF00528">
    <property type="entry name" value="BPD_transp_1"/>
    <property type="match status" value="1"/>
</dbReference>
<dbReference type="PANTHER" id="PTHR43386">
    <property type="entry name" value="OLIGOPEPTIDE TRANSPORT SYSTEM PERMEASE PROTEIN APPC"/>
    <property type="match status" value="1"/>
</dbReference>
<gene>
    <name evidence="9" type="ORF">S01H1_65689</name>
</gene>
<keyword evidence="5 7" id="KW-1133">Transmembrane helix</keyword>
<evidence type="ECO:0000313" key="9">
    <source>
        <dbReference type="EMBL" id="GAG39073.1"/>
    </source>
</evidence>
<keyword evidence="6 7" id="KW-0472">Membrane</keyword>
<dbReference type="GO" id="GO:0055085">
    <property type="term" value="P:transmembrane transport"/>
    <property type="evidence" value="ECO:0007669"/>
    <property type="project" value="InterPro"/>
</dbReference>
<dbReference type="CDD" id="cd06261">
    <property type="entry name" value="TM_PBP2"/>
    <property type="match status" value="1"/>
</dbReference>